<feature type="chain" id="PRO_5012195947" evidence="2">
    <location>
        <begin position="23"/>
        <end position="112"/>
    </location>
</feature>
<feature type="compositionally biased region" description="Basic residues" evidence="1">
    <location>
        <begin position="95"/>
        <end position="112"/>
    </location>
</feature>
<proteinExistence type="predicted"/>
<name>A0A239HS96_9BACT</name>
<gene>
    <name evidence="3" type="ORF">SAMN06296052_114144</name>
</gene>
<organism evidence="3 4">
    <name type="scientific">Pontibacter ummariensis</name>
    <dbReference type="NCBI Taxonomy" id="1610492"/>
    <lineage>
        <taxon>Bacteria</taxon>
        <taxon>Pseudomonadati</taxon>
        <taxon>Bacteroidota</taxon>
        <taxon>Cytophagia</taxon>
        <taxon>Cytophagales</taxon>
        <taxon>Hymenobacteraceae</taxon>
        <taxon>Pontibacter</taxon>
    </lineage>
</organism>
<evidence type="ECO:0000256" key="1">
    <source>
        <dbReference type="SAM" id="MobiDB-lite"/>
    </source>
</evidence>
<dbReference type="OrthoDB" id="853757at2"/>
<accession>A0A239HS96</accession>
<feature type="signal peptide" evidence="2">
    <location>
        <begin position="1"/>
        <end position="22"/>
    </location>
</feature>
<dbReference type="AlphaFoldDB" id="A0A239HS96"/>
<evidence type="ECO:0000313" key="4">
    <source>
        <dbReference type="Proteomes" id="UP000198432"/>
    </source>
</evidence>
<reference evidence="4" key="1">
    <citation type="submission" date="2017-06" db="EMBL/GenBank/DDBJ databases">
        <authorList>
            <person name="Varghese N."/>
            <person name="Submissions S."/>
        </authorList>
    </citation>
    <scope>NUCLEOTIDE SEQUENCE [LARGE SCALE GENOMIC DNA]</scope>
    <source>
        <strain evidence="4">NKM1</strain>
    </source>
</reference>
<evidence type="ECO:0000256" key="2">
    <source>
        <dbReference type="SAM" id="SignalP"/>
    </source>
</evidence>
<feature type="region of interest" description="Disordered" evidence="1">
    <location>
        <begin position="93"/>
        <end position="112"/>
    </location>
</feature>
<dbReference type="EMBL" id="FZOQ01000014">
    <property type="protein sequence ID" value="SNS84257.1"/>
    <property type="molecule type" value="Genomic_DNA"/>
</dbReference>
<keyword evidence="2" id="KW-0732">Signal</keyword>
<protein>
    <submittedName>
        <fullName evidence="3">Uncharacterized protein</fullName>
    </submittedName>
</protein>
<dbReference type="Proteomes" id="UP000198432">
    <property type="component" value="Unassembled WGS sequence"/>
</dbReference>
<sequence length="112" mass="12864">MKKIALTIFTLGIVLLCTEAKAQTSQSSSLSSKDEFWGTAKTQVKGASVDAAERRAQGLDPRFNDYEDGRKGNFAKKSIMNSKRMKEILKMEKKMQKKHKRDLRRLRRSRNN</sequence>
<evidence type="ECO:0000313" key="3">
    <source>
        <dbReference type="EMBL" id="SNS84257.1"/>
    </source>
</evidence>
<keyword evidence="4" id="KW-1185">Reference proteome</keyword>
<dbReference type="RefSeq" id="WP_089320169.1">
    <property type="nucleotide sequence ID" value="NZ_FZOQ01000014.1"/>
</dbReference>